<proteinExistence type="predicted"/>
<sequence length="77" mass="8491">MAIDDFVSFNCISGTIAIRFTTVSAVSTSFSSLEETFVAMLRGIFTWPSTFIVVSIATADWNVEALDFRSKKMVKAL</sequence>
<gene>
    <name evidence="2" type="ORF">MAM1_0049d03266</name>
</gene>
<dbReference type="AlphaFoldDB" id="A0A0C9M400"/>
<protein>
    <submittedName>
        <fullName evidence="2">Uncharacterized protein</fullName>
    </submittedName>
</protein>
<keyword evidence="1" id="KW-1133">Transmembrane helix</keyword>
<evidence type="ECO:0000313" key="3">
    <source>
        <dbReference type="Proteomes" id="UP000053815"/>
    </source>
</evidence>
<dbReference type="EMBL" id="DF836338">
    <property type="protein sequence ID" value="GAN03811.1"/>
    <property type="molecule type" value="Genomic_DNA"/>
</dbReference>
<keyword evidence="1" id="KW-0812">Transmembrane</keyword>
<keyword evidence="1" id="KW-0472">Membrane</keyword>
<organism evidence="2">
    <name type="scientific">Mucor ambiguus</name>
    <dbReference type="NCBI Taxonomy" id="91626"/>
    <lineage>
        <taxon>Eukaryota</taxon>
        <taxon>Fungi</taxon>
        <taxon>Fungi incertae sedis</taxon>
        <taxon>Mucoromycota</taxon>
        <taxon>Mucoromycotina</taxon>
        <taxon>Mucoromycetes</taxon>
        <taxon>Mucorales</taxon>
        <taxon>Mucorineae</taxon>
        <taxon>Mucoraceae</taxon>
        <taxon>Mucor</taxon>
    </lineage>
</organism>
<name>A0A0C9M400_9FUNG</name>
<dbReference type="Proteomes" id="UP000053815">
    <property type="component" value="Unassembled WGS sequence"/>
</dbReference>
<keyword evidence="3" id="KW-1185">Reference proteome</keyword>
<reference evidence="2" key="1">
    <citation type="submission" date="2014-09" db="EMBL/GenBank/DDBJ databases">
        <title>Draft genome sequence of an oleaginous Mucoromycotina fungus Mucor ambiguus NBRC6742.</title>
        <authorList>
            <person name="Takeda I."/>
            <person name="Yamane N."/>
            <person name="Morita T."/>
            <person name="Tamano K."/>
            <person name="Machida M."/>
            <person name="Baker S."/>
            <person name="Koike H."/>
        </authorList>
    </citation>
    <scope>NUCLEOTIDE SEQUENCE</scope>
    <source>
        <strain evidence="2">NBRC 6742</strain>
    </source>
</reference>
<evidence type="ECO:0000256" key="1">
    <source>
        <dbReference type="SAM" id="Phobius"/>
    </source>
</evidence>
<accession>A0A0C9M400</accession>
<evidence type="ECO:0000313" key="2">
    <source>
        <dbReference type="EMBL" id="GAN03811.1"/>
    </source>
</evidence>
<feature type="transmembrane region" description="Helical" evidence="1">
    <location>
        <begin position="44"/>
        <end position="63"/>
    </location>
</feature>